<dbReference type="OrthoDB" id="2740199at2"/>
<gene>
    <name evidence="1" type="ORF">CD29_15060</name>
</gene>
<dbReference type="RefSeq" id="WP_036188339.1">
    <property type="nucleotide sequence ID" value="NZ_AVDA01000019.1"/>
</dbReference>
<dbReference type="AlphaFoldDB" id="A0A0A3HXR8"/>
<dbReference type="STRING" id="1384049.CD29_15060"/>
<dbReference type="eggNOG" id="ENOG5033YJZ">
    <property type="taxonomic scope" value="Bacteria"/>
</dbReference>
<accession>A0A0A3HXR8</accession>
<reference evidence="1 2" key="1">
    <citation type="submission" date="2014-02" db="EMBL/GenBank/DDBJ databases">
        <title>Draft genome sequence of Lysinibacillus manganicus DSM 26584T.</title>
        <authorList>
            <person name="Zhang F."/>
            <person name="Wang G."/>
            <person name="Zhang L."/>
        </authorList>
    </citation>
    <scope>NUCLEOTIDE SEQUENCE [LARGE SCALE GENOMIC DNA]</scope>
    <source>
        <strain evidence="1 2">DSM 26584</strain>
    </source>
</reference>
<evidence type="ECO:0000313" key="1">
    <source>
        <dbReference type="EMBL" id="KGR77386.1"/>
    </source>
</evidence>
<sequence length="458" mass="54128">MKEFKRFGLILLVVFLCFGCSEVNDPEDKRVELVESFLHTLYNVQYEETSKLYEDMDRQLKGEVVGKTDSPDAPELGEMYPKTFAPYFTEKAFTVSLANGDFIFLPKVTMVKKADYKLQSLKQLSKVEKDGYWDYRFEVEINEIIGDQVTPYTDEVRLYVEDDNGEWKITNVRFFHQDYANPEELAKYEQNDTKNFRKFDDRTLEITKYEMFYRNQFMYSKEAVEFFGLTETIRKYALFHHLEQHDYGWDDETRNKFRERVISAFQYDLQNPDYKAYLEKMYDTLGITAEDYIEYYLLVNKEYEMLHQDVFNKGIGLTEDGAYPSGNAETAYQELIGISTADLDELALQMPEPLEPMEPQSDLPFLSEHTWQAVTTNSDGEYIFIQSMYSSLDLSDPHRYLLFEIERVVKGELSRFTIKRYQDAVAAYENDDSEKMKVAKELAQYLEILERSIDKELY</sequence>
<organism evidence="1 2">
    <name type="scientific">Ureibacillus manganicus DSM 26584</name>
    <dbReference type="NCBI Taxonomy" id="1384049"/>
    <lineage>
        <taxon>Bacteria</taxon>
        <taxon>Bacillati</taxon>
        <taxon>Bacillota</taxon>
        <taxon>Bacilli</taxon>
        <taxon>Bacillales</taxon>
        <taxon>Caryophanaceae</taxon>
        <taxon>Ureibacillus</taxon>
    </lineage>
</organism>
<protein>
    <submittedName>
        <fullName evidence="1">Uncharacterized protein</fullName>
    </submittedName>
</protein>
<proteinExistence type="predicted"/>
<keyword evidence="2" id="KW-1185">Reference proteome</keyword>
<dbReference type="EMBL" id="JPVN01000019">
    <property type="protein sequence ID" value="KGR77386.1"/>
    <property type="molecule type" value="Genomic_DNA"/>
</dbReference>
<name>A0A0A3HXR8_9BACL</name>
<dbReference type="Proteomes" id="UP000030416">
    <property type="component" value="Unassembled WGS sequence"/>
</dbReference>
<comment type="caution">
    <text evidence="1">The sequence shown here is derived from an EMBL/GenBank/DDBJ whole genome shotgun (WGS) entry which is preliminary data.</text>
</comment>
<evidence type="ECO:0000313" key="2">
    <source>
        <dbReference type="Proteomes" id="UP000030416"/>
    </source>
</evidence>